<dbReference type="AlphaFoldDB" id="A0A1I2KUT1"/>
<dbReference type="Gene3D" id="3.90.380.10">
    <property type="entry name" value="Naphthalene 1,2-dioxygenase Alpha Subunit, Chain A, domain 1"/>
    <property type="match status" value="1"/>
</dbReference>
<evidence type="ECO:0000256" key="4">
    <source>
        <dbReference type="ARBA" id="ARBA00023004"/>
    </source>
</evidence>
<accession>A0A1I2KUT1</accession>
<dbReference type="CDD" id="cd03469">
    <property type="entry name" value="Rieske_RO_Alpha_N"/>
    <property type="match status" value="1"/>
</dbReference>
<dbReference type="Proteomes" id="UP000198661">
    <property type="component" value="Unassembled WGS sequence"/>
</dbReference>
<evidence type="ECO:0000259" key="6">
    <source>
        <dbReference type="PROSITE" id="PS51296"/>
    </source>
</evidence>
<evidence type="ECO:0000256" key="1">
    <source>
        <dbReference type="ARBA" id="ARBA00022714"/>
    </source>
</evidence>
<dbReference type="SUPFAM" id="SSF55961">
    <property type="entry name" value="Bet v1-like"/>
    <property type="match status" value="1"/>
</dbReference>
<evidence type="ECO:0000256" key="5">
    <source>
        <dbReference type="ARBA" id="ARBA00023014"/>
    </source>
</evidence>
<dbReference type="Gene3D" id="2.102.10.10">
    <property type="entry name" value="Rieske [2Fe-2S] iron-sulphur domain"/>
    <property type="match status" value="1"/>
</dbReference>
<dbReference type="InterPro" id="IPR036922">
    <property type="entry name" value="Rieske_2Fe-2S_sf"/>
</dbReference>
<dbReference type="GO" id="GO:0051537">
    <property type="term" value="F:2 iron, 2 sulfur cluster binding"/>
    <property type="evidence" value="ECO:0007669"/>
    <property type="project" value="UniProtKB-KW"/>
</dbReference>
<gene>
    <name evidence="7" type="ORF">SAMN04488025_10358</name>
</gene>
<organism evidence="7 8">
    <name type="scientific">Planifilum fulgidum</name>
    <dbReference type="NCBI Taxonomy" id="201973"/>
    <lineage>
        <taxon>Bacteria</taxon>
        <taxon>Bacillati</taxon>
        <taxon>Bacillota</taxon>
        <taxon>Bacilli</taxon>
        <taxon>Bacillales</taxon>
        <taxon>Thermoactinomycetaceae</taxon>
        <taxon>Planifilum</taxon>
    </lineage>
</organism>
<proteinExistence type="predicted"/>
<dbReference type="Pfam" id="PF00355">
    <property type="entry name" value="Rieske"/>
    <property type="match status" value="1"/>
</dbReference>
<dbReference type="InterPro" id="IPR050584">
    <property type="entry name" value="Cholesterol_7-desaturase"/>
</dbReference>
<dbReference type="EMBL" id="FOOK01000003">
    <property type="protein sequence ID" value="SFF70685.1"/>
    <property type="molecule type" value="Genomic_DNA"/>
</dbReference>
<feature type="domain" description="Rieske" evidence="6">
    <location>
        <begin position="16"/>
        <end position="118"/>
    </location>
</feature>
<dbReference type="InterPro" id="IPR044043">
    <property type="entry name" value="VanA_C_cat"/>
</dbReference>
<dbReference type="STRING" id="201973.SAMN04488025_10358"/>
<name>A0A1I2KUT1_9BACL</name>
<dbReference type="GO" id="GO:0016705">
    <property type="term" value="F:oxidoreductase activity, acting on paired donors, with incorporation or reduction of molecular oxygen"/>
    <property type="evidence" value="ECO:0007669"/>
    <property type="project" value="UniProtKB-ARBA"/>
</dbReference>
<keyword evidence="8" id="KW-1185">Reference proteome</keyword>
<keyword evidence="4" id="KW-0408">Iron</keyword>
<dbReference type="SUPFAM" id="SSF50022">
    <property type="entry name" value="ISP domain"/>
    <property type="match status" value="1"/>
</dbReference>
<sequence>MKNHYARMKEVLKRYWLVACRESELRRKPVGVTVLDEPVVLFRTERGIHALRDVCPHRRVPLSKGWVKGDAIVCPYHGWEFDGEGACRRVPGLVDDACKERIRATALPVRVRDGFVWIQLQGETDGTGETEGKEKGEVADGFKEPVDLSFLRDPSLYSFVWKVKVKGNLVNAFENLLDGTHTHYVHAGLIRTDAYRQKVSAKLTAHRDHVEIEYSGESKQAGLISQLLERDRQTSYGRFFMPGIAQIEYRSSKGLSMLITAVARPVSEFVQDVYAIITVKRGIVPNFIKRLVISPFFKRALKQDLRIVELQQEWIERHGEGRLVSTEADLMRPFIEQLTRGRYYDKPLERKVQLLL</sequence>
<dbReference type="GO" id="GO:0004497">
    <property type="term" value="F:monooxygenase activity"/>
    <property type="evidence" value="ECO:0007669"/>
    <property type="project" value="UniProtKB-ARBA"/>
</dbReference>
<keyword evidence="3" id="KW-0560">Oxidoreductase</keyword>
<dbReference type="InterPro" id="IPR017941">
    <property type="entry name" value="Rieske_2Fe-2S"/>
</dbReference>
<protein>
    <submittedName>
        <fullName evidence="7">Phenylpropionate dioxygenase, large terminal subunit</fullName>
    </submittedName>
</protein>
<dbReference type="OrthoDB" id="9800776at2"/>
<dbReference type="PANTHER" id="PTHR21266">
    <property type="entry name" value="IRON-SULFUR DOMAIN CONTAINING PROTEIN"/>
    <property type="match status" value="1"/>
</dbReference>
<evidence type="ECO:0000313" key="8">
    <source>
        <dbReference type="Proteomes" id="UP000198661"/>
    </source>
</evidence>
<dbReference type="GO" id="GO:0051213">
    <property type="term" value="F:dioxygenase activity"/>
    <property type="evidence" value="ECO:0007669"/>
    <property type="project" value="UniProtKB-KW"/>
</dbReference>
<dbReference type="Pfam" id="PF19112">
    <property type="entry name" value="VanA_C"/>
    <property type="match status" value="1"/>
</dbReference>
<reference evidence="7 8" key="1">
    <citation type="submission" date="2016-10" db="EMBL/GenBank/DDBJ databases">
        <authorList>
            <person name="de Groot N.N."/>
        </authorList>
    </citation>
    <scope>NUCLEOTIDE SEQUENCE [LARGE SCALE GENOMIC DNA]</scope>
    <source>
        <strain evidence="7 8">DSM 44945</strain>
    </source>
</reference>
<keyword evidence="2" id="KW-0479">Metal-binding</keyword>
<evidence type="ECO:0000313" key="7">
    <source>
        <dbReference type="EMBL" id="SFF70685.1"/>
    </source>
</evidence>
<keyword evidence="5" id="KW-0411">Iron-sulfur</keyword>
<evidence type="ECO:0000256" key="3">
    <source>
        <dbReference type="ARBA" id="ARBA00023002"/>
    </source>
</evidence>
<dbReference type="PANTHER" id="PTHR21266:SF60">
    <property type="entry name" value="3-KETOSTEROID-9-ALPHA-MONOOXYGENASE, OXYGENASE COMPONENT"/>
    <property type="match status" value="1"/>
</dbReference>
<keyword evidence="1" id="KW-0001">2Fe-2S</keyword>
<dbReference type="PROSITE" id="PS51296">
    <property type="entry name" value="RIESKE"/>
    <property type="match status" value="1"/>
</dbReference>
<keyword evidence="7" id="KW-0223">Dioxygenase</keyword>
<evidence type="ECO:0000256" key="2">
    <source>
        <dbReference type="ARBA" id="ARBA00022723"/>
    </source>
</evidence>
<dbReference type="RefSeq" id="WP_092035705.1">
    <property type="nucleotide sequence ID" value="NZ_FOOK01000003.1"/>
</dbReference>
<dbReference type="GO" id="GO:0046872">
    <property type="term" value="F:metal ion binding"/>
    <property type="evidence" value="ECO:0007669"/>
    <property type="project" value="UniProtKB-KW"/>
</dbReference>